<keyword evidence="1" id="KW-0175">Coiled coil</keyword>
<name>A0A0V0R6F6_PSEPJ</name>
<organism evidence="2 3">
    <name type="scientific">Pseudocohnilembus persalinus</name>
    <name type="common">Ciliate</name>
    <dbReference type="NCBI Taxonomy" id="266149"/>
    <lineage>
        <taxon>Eukaryota</taxon>
        <taxon>Sar</taxon>
        <taxon>Alveolata</taxon>
        <taxon>Ciliophora</taxon>
        <taxon>Intramacronucleata</taxon>
        <taxon>Oligohymenophorea</taxon>
        <taxon>Scuticociliatia</taxon>
        <taxon>Philasterida</taxon>
        <taxon>Pseudocohnilembidae</taxon>
        <taxon>Pseudocohnilembus</taxon>
    </lineage>
</organism>
<evidence type="ECO:0000313" key="3">
    <source>
        <dbReference type="Proteomes" id="UP000054937"/>
    </source>
</evidence>
<reference evidence="2 3" key="1">
    <citation type="journal article" date="2015" name="Sci. Rep.">
        <title>Genome of the facultative scuticociliatosis pathogen Pseudocohnilembus persalinus provides insight into its virulence through horizontal gene transfer.</title>
        <authorList>
            <person name="Xiong J."/>
            <person name="Wang G."/>
            <person name="Cheng J."/>
            <person name="Tian M."/>
            <person name="Pan X."/>
            <person name="Warren A."/>
            <person name="Jiang C."/>
            <person name="Yuan D."/>
            <person name="Miao W."/>
        </authorList>
    </citation>
    <scope>NUCLEOTIDE SEQUENCE [LARGE SCALE GENOMIC DNA]</scope>
    <source>
        <strain evidence="2">36N120E</strain>
    </source>
</reference>
<dbReference type="EMBL" id="LDAU01000040">
    <property type="protein sequence ID" value="KRX10062.1"/>
    <property type="molecule type" value="Genomic_DNA"/>
</dbReference>
<dbReference type="Proteomes" id="UP000054937">
    <property type="component" value="Unassembled WGS sequence"/>
</dbReference>
<evidence type="ECO:0000313" key="2">
    <source>
        <dbReference type="EMBL" id="KRX10062.1"/>
    </source>
</evidence>
<keyword evidence="3" id="KW-1185">Reference proteome</keyword>
<comment type="caution">
    <text evidence="2">The sequence shown here is derived from an EMBL/GenBank/DDBJ whole genome shotgun (WGS) entry which is preliminary data.</text>
</comment>
<gene>
    <name evidence="2" type="ORF">PPERSA_08465</name>
</gene>
<dbReference type="InParanoid" id="A0A0V0R6F6"/>
<feature type="coiled-coil region" evidence="1">
    <location>
        <begin position="282"/>
        <end position="362"/>
    </location>
</feature>
<dbReference type="AlphaFoldDB" id="A0A0V0R6F6"/>
<sequence>MYKNKSEFYLRQNKNLQQQKNESLYCALDKIHQEKINKHEVLLQQLAQLDNRKNQSEIYYREIIKKAKDQQVTPQTYMHFKNSGLFLKPDGGVIYNGRYTDDQVKQNYQKRQHQKIQSHPHFFYESALYEKDKFWDNEFQKQLQNLHYQQNYQYKWIHKEEGKNEQKLKDFKKQLIVNDAESRLKYGVFPINNSQNSNDQQNNLLKLKNYKFDEETPEEKQQRLQKQKERQLFLDQNQINNEKQLQDFYFLENIALIKIFDDFKFLVPPRTTFKLQFKKPDIQKQQQNYQQDENNFKQLQFEKSNENNLENMDQSSLMIQNQKAEFEQNKDLTKQNISQQLNQQTNNNRNNLVEENKFNQKNEQSEDEFFQDLSQEEIFNNIINNNFYIYIQIFNEYQENLGWSLFQIFDNENKNKPLKLQEGYFKIPFYDKKYSVNDILDFHQNKEDKIDERKRFMMAIYISEVKNDKLLKYGNPNIRMQNIHRKIEESQFSFLYLKDNNQRYEGNDIYAQKWKKTNPFFEQDLILREKLERDLKIPDIVFKKLNAQTLEEEKELKQKKKQLQNYDKLSIQEKLEIQLKKDIENKELEQLQNFNHKNYEKIFINDAEKQKLNENNFYYIFKNKKNQKDEEKKEVKEYKFTKLYQSDVKKQEAKDKYLKSFKQDLRSMKPGPKRRQYIKDFQNEIIAIDD</sequence>
<evidence type="ECO:0000256" key="1">
    <source>
        <dbReference type="SAM" id="Coils"/>
    </source>
</evidence>
<feature type="coiled-coil region" evidence="1">
    <location>
        <begin position="542"/>
        <end position="569"/>
    </location>
</feature>
<accession>A0A0V0R6F6</accession>
<protein>
    <submittedName>
        <fullName evidence="2">Uncharacterized protein</fullName>
    </submittedName>
</protein>
<proteinExistence type="predicted"/>